<evidence type="ECO:0000313" key="2">
    <source>
        <dbReference type="Proteomes" id="UP001237642"/>
    </source>
</evidence>
<name>A0AAD8H2E4_9APIA</name>
<gene>
    <name evidence="1" type="ORF">POM88_043613</name>
</gene>
<organism evidence="1 2">
    <name type="scientific">Heracleum sosnowskyi</name>
    <dbReference type="NCBI Taxonomy" id="360622"/>
    <lineage>
        <taxon>Eukaryota</taxon>
        <taxon>Viridiplantae</taxon>
        <taxon>Streptophyta</taxon>
        <taxon>Embryophyta</taxon>
        <taxon>Tracheophyta</taxon>
        <taxon>Spermatophyta</taxon>
        <taxon>Magnoliopsida</taxon>
        <taxon>eudicotyledons</taxon>
        <taxon>Gunneridae</taxon>
        <taxon>Pentapetalae</taxon>
        <taxon>asterids</taxon>
        <taxon>campanulids</taxon>
        <taxon>Apiales</taxon>
        <taxon>Apiaceae</taxon>
        <taxon>Apioideae</taxon>
        <taxon>apioid superclade</taxon>
        <taxon>Tordylieae</taxon>
        <taxon>Tordyliinae</taxon>
        <taxon>Heracleum</taxon>
    </lineage>
</organism>
<reference evidence="1" key="1">
    <citation type="submission" date="2023-02" db="EMBL/GenBank/DDBJ databases">
        <title>Genome of toxic invasive species Heracleum sosnowskyi carries increased number of genes despite the absence of recent whole-genome duplications.</title>
        <authorList>
            <person name="Schelkunov M."/>
            <person name="Shtratnikova V."/>
            <person name="Makarenko M."/>
            <person name="Klepikova A."/>
            <person name="Omelchenko D."/>
            <person name="Novikova G."/>
            <person name="Obukhova E."/>
            <person name="Bogdanov V."/>
            <person name="Penin A."/>
            <person name="Logacheva M."/>
        </authorList>
    </citation>
    <scope>NUCLEOTIDE SEQUENCE</scope>
    <source>
        <strain evidence="1">Hsosn_3</strain>
        <tissue evidence="1">Leaf</tissue>
    </source>
</reference>
<protein>
    <submittedName>
        <fullName evidence="1">Uncharacterized protein</fullName>
    </submittedName>
</protein>
<dbReference type="AlphaFoldDB" id="A0AAD8H2E4"/>
<reference evidence="1" key="2">
    <citation type="submission" date="2023-05" db="EMBL/GenBank/DDBJ databases">
        <authorList>
            <person name="Schelkunov M.I."/>
        </authorList>
    </citation>
    <scope>NUCLEOTIDE SEQUENCE</scope>
    <source>
        <strain evidence="1">Hsosn_3</strain>
        <tissue evidence="1">Leaf</tissue>
    </source>
</reference>
<proteinExistence type="predicted"/>
<dbReference type="EMBL" id="JAUIZM010000010">
    <property type="protein sequence ID" value="KAK1359139.1"/>
    <property type="molecule type" value="Genomic_DNA"/>
</dbReference>
<comment type="caution">
    <text evidence="1">The sequence shown here is derived from an EMBL/GenBank/DDBJ whole genome shotgun (WGS) entry which is preliminary data.</text>
</comment>
<keyword evidence="2" id="KW-1185">Reference proteome</keyword>
<accession>A0AAD8H2E4</accession>
<evidence type="ECO:0000313" key="1">
    <source>
        <dbReference type="EMBL" id="KAK1359139.1"/>
    </source>
</evidence>
<dbReference type="Proteomes" id="UP001237642">
    <property type="component" value="Unassembled WGS sequence"/>
</dbReference>
<sequence length="166" mass="18587">MCYLLSSTENVISFLDCDSGLVDEEEVAIEMFSCNKIILCIWKELYLHSLEDSGQVGSHKIQLSSTDNLQNNNSEAEAYAIAVLFDVITRFHDSGGVRFCFSSFNNSCEAKVRYSLFYKGWPTTGIPIAGCLGDQYAAMLRQASKKWEARCTNGTGMRLLSLLMDY</sequence>